<gene>
    <name evidence="5" type="ORF">H9698_05745</name>
</gene>
<dbReference type="GO" id="GO:0003700">
    <property type="term" value="F:DNA-binding transcription factor activity"/>
    <property type="evidence" value="ECO:0007669"/>
    <property type="project" value="InterPro"/>
</dbReference>
<dbReference type="GO" id="GO:0003677">
    <property type="term" value="F:DNA binding"/>
    <property type="evidence" value="ECO:0007669"/>
    <property type="project" value="UniProtKB-KW"/>
</dbReference>
<reference evidence="5" key="2">
    <citation type="submission" date="2021-04" db="EMBL/GenBank/DDBJ databases">
        <authorList>
            <person name="Gilroy R."/>
        </authorList>
    </citation>
    <scope>NUCLEOTIDE SEQUENCE</scope>
    <source>
        <strain evidence="5">5933</strain>
    </source>
</reference>
<sequence>MEQQDDLGKYVMTLSHQLRRRIDAGMASIGITGMQARVLHFILKEREGKEVFQRDIEMEFNLRRPSATGILHLMEQNGLILRESVAHDARLKKLVPTEKAVCVSEQVDRQLAEIEKDLCQGLKRDDKISFRGLCLQMEENLAVTEKKEEKEW</sequence>
<dbReference type="PROSITE" id="PS50995">
    <property type="entry name" value="HTH_MARR_2"/>
    <property type="match status" value="1"/>
</dbReference>
<dbReference type="InterPro" id="IPR036390">
    <property type="entry name" value="WH_DNA-bd_sf"/>
</dbReference>
<keyword evidence="3" id="KW-0804">Transcription</keyword>
<evidence type="ECO:0000256" key="2">
    <source>
        <dbReference type="ARBA" id="ARBA00023125"/>
    </source>
</evidence>
<feature type="domain" description="HTH marR-type" evidence="4">
    <location>
        <begin position="4"/>
        <end position="139"/>
    </location>
</feature>
<evidence type="ECO:0000313" key="5">
    <source>
        <dbReference type="EMBL" id="HJC72278.1"/>
    </source>
</evidence>
<accession>A0A9D2Q5G2</accession>
<dbReference type="AlphaFoldDB" id="A0A9D2Q5G2"/>
<proteinExistence type="predicted"/>
<dbReference type="PANTHER" id="PTHR42756:SF1">
    <property type="entry name" value="TRANSCRIPTIONAL REPRESSOR OF EMRAB OPERON"/>
    <property type="match status" value="1"/>
</dbReference>
<reference evidence="5" key="1">
    <citation type="journal article" date="2021" name="PeerJ">
        <title>Extensive microbial diversity within the chicken gut microbiome revealed by metagenomics and culture.</title>
        <authorList>
            <person name="Gilroy R."/>
            <person name="Ravi A."/>
            <person name="Getino M."/>
            <person name="Pursley I."/>
            <person name="Horton D.L."/>
            <person name="Alikhan N.F."/>
            <person name="Baker D."/>
            <person name="Gharbi K."/>
            <person name="Hall N."/>
            <person name="Watson M."/>
            <person name="Adriaenssens E.M."/>
            <person name="Foster-Nyarko E."/>
            <person name="Jarju S."/>
            <person name="Secka A."/>
            <person name="Antonio M."/>
            <person name="Oren A."/>
            <person name="Chaudhuri R.R."/>
            <person name="La Ragione R."/>
            <person name="Hildebrand F."/>
            <person name="Pallen M.J."/>
        </authorList>
    </citation>
    <scope>NUCLEOTIDE SEQUENCE</scope>
    <source>
        <strain evidence="5">5933</strain>
    </source>
</reference>
<dbReference type="SMART" id="SM00347">
    <property type="entry name" value="HTH_MARR"/>
    <property type="match status" value="1"/>
</dbReference>
<dbReference type="PANTHER" id="PTHR42756">
    <property type="entry name" value="TRANSCRIPTIONAL REGULATOR, MARR"/>
    <property type="match status" value="1"/>
</dbReference>
<evidence type="ECO:0000256" key="1">
    <source>
        <dbReference type="ARBA" id="ARBA00023015"/>
    </source>
</evidence>
<dbReference type="Gene3D" id="1.10.10.10">
    <property type="entry name" value="Winged helix-like DNA-binding domain superfamily/Winged helix DNA-binding domain"/>
    <property type="match status" value="1"/>
</dbReference>
<evidence type="ECO:0000313" key="6">
    <source>
        <dbReference type="Proteomes" id="UP000823918"/>
    </source>
</evidence>
<keyword evidence="1" id="KW-0805">Transcription regulation</keyword>
<dbReference type="InterPro" id="IPR000835">
    <property type="entry name" value="HTH_MarR-typ"/>
</dbReference>
<evidence type="ECO:0000256" key="3">
    <source>
        <dbReference type="ARBA" id="ARBA00023163"/>
    </source>
</evidence>
<organism evidence="5 6">
    <name type="scientific">Candidatus Ruthenibacterium merdavium</name>
    <dbReference type="NCBI Taxonomy" id="2838752"/>
    <lineage>
        <taxon>Bacteria</taxon>
        <taxon>Bacillati</taxon>
        <taxon>Bacillota</taxon>
        <taxon>Clostridia</taxon>
        <taxon>Eubacteriales</taxon>
        <taxon>Oscillospiraceae</taxon>
        <taxon>Ruthenibacterium</taxon>
    </lineage>
</organism>
<comment type="caution">
    <text evidence="5">The sequence shown here is derived from an EMBL/GenBank/DDBJ whole genome shotgun (WGS) entry which is preliminary data.</text>
</comment>
<keyword evidence="2" id="KW-0238">DNA-binding</keyword>
<dbReference type="InterPro" id="IPR036388">
    <property type="entry name" value="WH-like_DNA-bd_sf"/>
</dbReference>
<dbReference type="EMBL" id="DWWA01000028">
    <property type="protein sequence ID" value="HJC72278.1"/>
    <property type="molecule type" value="Genomic_DNA"/>
</dbReference>
<dbReference type="SUPFAM" id="SSF46785">
    <property type="entry name" value="Winged helix' DNA-binding domain"/>
    <property type="match status" value="1"/>
</dbReference>
<dbReference type="Pfam" id="PF12802">
    <property type="entry name" value="MarR_2"/>
    <property type="match status" value="1"/>
</dbReference>
<dbReference type="Proteomes" id="UP000823918">
    <property type="component" value="Unassembled WGS sequence"/>
</dbReference>
<name>A0A9D2Q5G2_9FIRM</name>
<protein>
    <submittedName>
        <fullName evidence="5">MarR family transcriptional regulator</fullName>
    </submittedName>
</protein>
<evidence type="ECO:0000259" key="4">
    <source>
        <dbReference type="PROSITE" id="PS50995"/>
    </source>
</evidence>